<evidence type="ECO:0000256" key="6">
    <source>
        <dbReference type="ARBA" id="ARBA00023136"/>
    </source>
</evidence>
<evidence type="ECO:0000256" key="2">
    <source>
        <dbReference type="ARBA" id="ARBA00008974"/>
    </source>
</evidence>
<feature type="transmembrane region" description="Helical" evidence="8">
    <location>
        <begin position="328"/>
        <end position="347"/>
    </location>
</feature>
<evidence type="ECO:0000256" key="5">
    <source>
        <dbReference type="ARBA" id="ARBA00022989"/>
    </source>
</evidence>
<dbReference type="Pfam" id="PF02133">
    <property type="entry name" value="Transp_cyt_pur"/>
    <property type="match status" value="1"/>
</dbReference>
<comment type="similarity">
    <text evidence="2 7">Belongs to the purine-cytosine permease (2.A.39) family.</text>
</comment>
<organism evidence="9 10">
    <name type="scientific">Rhodococcoides trifolii</name>
    <dbReference type="NCBI Taxonomy" id="908250"/>
    <lineage>
        <taxon>Bacteria</taxon>
        <taxon>Bacillati</taxon>
        <taxon>Actinomycetota</taxon>
        <taxon>Actinomycetes</taxon>
        <taxon>Mycobacteriales</taxon>
        <taxon>Nocardiaceae</taxon>
        <taxon>Rhodococcoides</taxon>
    </lineage>
</organism>
<feature type="transmembrane region" description="Helical" evidence="8">
    <location>
        <begin position="353"/>
        <end position="373"/>
    </location>
</feature>
<keyword evidence="3 7" id="KW-0813">Transport</keyword>
<reference evidence="9" key="2">
    <citation type="submission" date="2020-09" db="EMBL/GenBank/DDBJ databases">
        <authorList>
            <person name="Sun Q."/>
            <person name="Sedlacek I."/>
        </authorList>
    </citation>
    <scope>NUCLEOTIDE SEQUENCE</scope>
    <source>
        <strain evidence="9">CCM 7905</strain>
    </source>
</reference>
<dbReference type="Proteomes" id="UP000654257">
    <property type="component" value="Unassembled WGS sequence"/>
</dbReference>
<feature type="transmembrane region" description="Helical" evidence="8">
    <location>
        <begin position="244"/>
        <end position="270"/>
    </location>
</feature>
<dbReference type="PANTHER" id="PTHR31806:SF1">
    <property type="entry name" value="PURINE-CYTOSINE PERMEASE FCY2-RELATED"/>
    <property type="match status" value="1"/>
</dbReference>
<feature type="transmembrane region" description="Helical" evidence="8">
    <location>
        <begin position="394"/>
        <end position="412"/>
    </location>
</feature>
<feature type="transmembrane region" description="Helical" evidence="8">
    <location>
        <begin position="105"/>
        <end position="126"/>
    </location>
</feature>
<evidence type="ECO:0000256" key="1">
    <source>
        <dbReference type="ARBA" id="ARBA00004141"/>
    </source>
</evidence>
<evidence type="ECO:0000256" key="3">
    <source>
        <dbReference type="ARBA" id="ARBA00022448"/>
    </source>
</evidence>
<dbReference type="Gene3D" id="1.10.4160.10">
    <property type="entry name" value="Hydantoin permease"/>
    <property type="match status" value="1"/>
</dbReference>
<keyword evidence="4 8" id="KW-0812">Transmembrane</keyword>
<evidence type="ECO:0000313" key="9">
    <source>
        <dbReference type="EMBL" id="GGG14858.1"/>
    </source>
</evidence>
<dbReference type="GO" id="GO:0022857">
    <property type="term" value="F:transmembrane transporter activity"/>
    <property type="evidence" value="ECO:0007669"/>
    <property type="project" value="InterPro"/>
</dbReference>
<evidence type="ECO:0000256" key="7">
    <source>
        <dbReference type="PIRNR" id="PIRNR002744"/>
    </source>
</evidence>
<gene>
    <name evidence="9" type="ORF">GCM10007304_31130</name>
</gene>
<dbReference type="GO" id="GO:0005886">
    <property type="term" value="C:plasma membrane"/>
    <property type="evidence" value="ECO:0007669"/>
    <property type="project" value="TreeGrafter"/>
</dbReference>
<evidence type="ECO:0000256" key="8">
    <source>
        <dbReference type="SAM" id="Phobius"/>
    </source>
</evidence>
<keyword evidence="6 7" id="KW-0472">Membrane</keyword>
<feature type="transmembrane region" description="Helical" evidence="8">
    <location>
        <begin position="171"/>
        <end position="189"/>
    </location>
</feature>
<reference evidence="9" key="1">
    <citation type="journal article" date="2014" name="Int. J. Syst. Evol. Microbiol.">
        <title>Complete genome sequence of Corynebacterium casei LMG S-19264T (=DSM 44701T), isolated from a smear-ripened cheese.</title>
        <authorList>
            <consortium name="US DOE Joint Genome Institute (JGI-PGF)"/>
            <person name="Walter F."/>
            <person name="Albersmeier A."/>
            <person name="Kalinowski J."/>
            <person name="Ruckert C."/>
        </authorList>
    </citation>
    <scope>NUCLEOTIDE SEQUENCE</scope>
    <source>
        <strain evidence="9">CCM 7905</strain>
    </source>
</reference>
<accession>A0A917FZ30</accession>
<evidence type="ECO:0000256" key="4">
    <source>
        <dbReference type="ARBA" id="ARBA00022692"/>
    </source>
</evidence>
<feature type="transmembrane region" description="Helical" evidence="8">
    <location>
        <begin position="132"/>
        <end position="159"/>
    </location>
</feature>
<feature type="transmembrane region" description="Helical" evidence="8">
    <location>
        <begin position="432"/>
        <end position="450"/>
    </location>
</feature>
<evidence type="ECO:0000313" key="10">
    <source>
        <dbReference type="Proteomes" id="UP000654257"/>
    </source>
</evidence>
<comment type="caution">
    <text evidence="9">The sequence shown here is derived from an EMBL/GenBank/DDBJ whole genome shotgun (WGS) entry which is preliminary data.</text>
</comment>
<sequence>MDTAHGEYGTRVIAVEPGGNEPIAAEHRHGRPRQLFWTWTSPNLEFATIFVGVLSVAVYGMTFWQAVLGLAVGTGLGAGAHYVLSARGPLHGVPQMVLGRLGFGYRGNALPAAFMSIMCGVGWFATNSVSGAFALSTLFGIGPLPSLVIVVLAQTAFAFFGHNLVQAFEKFAFPVLAVVFAVTAVVVLSKSDPGAAAVPDGVGGMGGFLLTVGTAFGYAAGWTPYAADYTRYLPADTNRHRTGLFASAGLFVSCVLLELVGAASVTIGPATSDNPTDAFTSNLPSLLGDLTLLAIAIGAVAANALNVYSGAMAFTTIGFTLPVKTQRAVVVVGFGVLGFLVAWWALADAAASYEAFLLVVAYWIGPWLGVVLVDQYLRRGKPIAGLLYDKSYSNWGGFAAFVIALVVSVLLFSNQERFVGYAVRAVPELGDITFFVGFVVAATVYVAIAGKTVSGQESAR</sequence>
<dbReference type="AlphaFoldDB" id="A0A917FZ30"/>
<keyword evidence="5 8" id="KW-1133">Transmembrane helix</keyword>
<dbReference type="InterPro" id="IPR001248">
    <property type="entry name" value="Pur-cyt_permease"/>
</dbReference>
<feature type="transmembrane region" description="Helical" evidence="8">
    <location>
        <begin position="290"/>
        <end position="308"/>
    </location>
</feature>
<dbReference type="InterPro" id="IPR026030">
    <property type="entry name" value="Pur-cyt_permease_Fcy2/21/22"/>
</dbReference>
<proteinExistence type="inferred from homology"/>
<dbReference type="PANTHER" id="PTHR31806">
    <property type="entry name" value="PURINE-CYTOSINE PERMEASE FCY2-RELATED"/>
    <property type="match status" value="1"/>
</dbReference>
<comment type="subcellular location">
    <subcellularLocation>
        <location evidence="1">Membrane</location>
        <topology evidence="1">Multi-pass membrane protein</topology>
    </subcellularLocation>
</comment>
<feature type="transmembrane region" description="Helical" evidence="8">
    <location>
        <begin position="63"/>
        <end position="84"/>
    </location>
</feature>
<dbReference type="EMBL" id="BMCU01000003">
    <property type="protein sequence ID" value="GGG14858.1"/>
    <property type="molecule type" value="Genomic_DNA"/>
</dbReference>
<keyword evidence="10" id="KW-1185">Reference proteome</keyword>
<protein>
    <submittedName>
        <fullName evidence="9">Allantoin permease</fullName>
    </submittedName>
</protein>
<feature type="transmembrane region" description="Helical" evidence="8">
    <location>
        <begin position="36"/>
        <end position="57"/>
    </location>
</feature>
<feature type="transmembrane region" description="Helical" evidence="8">
    <location>
        <begin position="201"/>
        <end position="223"/>
    </location>
</feature>
<name>A0A917FZ30_9NOCA</name>
<dbReference type="PIRSF" id="PIRSF002744">
    <property type="entry name" value="Pur-cyt_permease"/>
    <property type="match status" value="1"/>
</dbReference>